<dbReference type="Proteomes" id="UP001596107">
    <property type="component" value="Unassembled WGS sequence"/>
</dbReference>
<reference evidence="2" key="1">
    <citation type="journal article" date="2019" name="Int. J. Syst. Evol. Microbiol.">
        <title>The Global Catalogue of Microorganisms (GCM) 10K type strain sequencing project: providing services to taxonomists for standard genome sequencing and annotation.</title>
        <authorList>
            <consortium name="The Broad Institute Genomics Platform"/>
            <consortium name="The Broad Institute Genome Sequencing Center for Infectious Disease"/>
            <person name="Wu L."/>
            <person name="Ma J."/>
        </authorList>
    </citation>
    <scope>NUCLEOTIDE SEQUENCE [LARGE SCALE GENOMIC DNA]</scope>
    <source>
        <strain evidence="2">JCM 3366</strain>
    </source>
</reference>
<comment type="caution">
    <text evidence="1">The sequence shown here is derived from an EMBL/GenBank/DDBJ whole genome shotgun (WGS) entry which is preliminary data.</text>
</comment>
<dbReference type="EMBL" id="JBHSNB010000001">
    <property type="protein sequence ID" value="MFC5583810.1"/>
    <property type="molecule type" value="Genomic_DNA"/>
</dbReference>
<name>A0ABW0T3C8_9HYPH</name>
<proteinExistence type="predicted"/>
<evidence type="ECO:0000313" key="1">
    <source>
        <dbReference type="EMBL" id="MFC5583810.1"/>
    </source>
</evidence>
<dbReference type="RefSeq" id="WP_223020333.1">
    <property type="nucleotide sequence ID" value="NZ_CP078143.1"/>
</dbReference>
<sequence length="61" mass="6562">MMGKTKSSGDFKRDAVAQITERGYAVHGRTSKGPAPLKGLFRLHGGYSNPLQRASAVMKKA</sequence>
<keyword evidence="2" id="KW-1185">Reference proteome</keyword>
<organism evidence="1 2">
    <name type="scientific">Nitratireductor kimnyeongensis</name>
    <dbReference type="NCBI Taxonomy" id="430679"/>
    <lineage>
        <taxon>Bacteria</taxon>
        <taxon>Pseudomonadati</taxon>
        <taxon>Pseudomonadota</taxon>
        <taxon>Alphaproteobacteria</taxon>
        <taxon>Hyphomicrobiales</taxon>
        <taxon>Phyllobacteriaceae</taxon>
        <taxon>Nitratireductor</taxon>
    </lineage>
</organism>
<accession>A0ABW0T3C8</accession>
<protein>
    <submittedName>
        <fullName evidence="1">Uncharacterized protein</fullName>
    </submittedName>
</protein>
<evidence type="ECO:0000313" key="2">
    <source>
        <dbReference type="Proteomes" id="UP001596107"/>
    </source>
</evidence>
<gene>
    <name evidence="1" type="ORF">ACFPOD_01705</name>
</gene>